<feature type="chain" id="PRO_5046338992" description="Cytochrome C oxidase subunit II" evidence="2">
    <location>
        <begin position="19"/>
        <end position="140"/>
    </location>
</feature>
<evidence type="ECO:0000313" key="4">
    <source>
        <dbReference type="Proteomes" id="UP001275436"/>
    </source>
</evidence>
<dbReference type="PROSITE" id="PS51257">
    <property type="entry name" value="PROKAR_LIPOPROTEIN"/>
    <property type="match status" value="1"/>
</dbReference>
<feature type="region of interest" description="Disordered" evidence="1">
    <location>
        <begin position="26"/>
        <end position="52"/>
    </location>
</feature>
<keyword evidence="2" id="KW-0732">Signal</keyword>
<dbReference type="EMBL" id="BSKO01000002">
    <property type="protein sequence ID" value="GLO68416.1"/>
    <property type="molecule type" value="Genomic_DNA"/>
</dbReference>
<dbReference type="Gene3D" id="2.60.40.420">
    <property type="entry name" value="Cupredoxins - blue copper proteins"/>
    <property type="match status" value="1"/>
</dbReference>
<dbReference type="InterPro" id="IPR008972">
    <property type="entry name" value="Cupredoxin"/>
</dbReference>
<feature type="signal peptide" evidence="2">
    <location>
        <begin position="1"/>
        <end position="18"/>
    </location>
</feature>
<dbReference type="RefSeq" id="WP_317958646.1">
    <property type="nucleotide sequence ID" value="NZ_BSKO01000002.1"/>
</dbReference>
<reference evidence="3 4" key="1">
    <citation type="submission" date="2023-02" db="EMBL/GenBank/DDBJ databases">
        <title>Oceanobacillus kimchii IFOP_LL358 isolated form Alexandrium catenella lab strain.</title>
        <authorList>
            <person name="Gajardo G."/>
            <person name="Ueki S."/>
            <person name="Maruyama F."/>
        </authorList>
    </citation>
    <scope>NUCLEOTIDE SEQUENCE [LARGE SCALE GENOMIC DNA]</scope>
    <source>
        <strain evidence="3 4">IFOP_LL358</strain>
    </source>
</reference>
<evidence type="ECO:0000313" key="3">
    <source>
        <dbReference type="EMBL" id="GLO68416.1"/>
    </source>
</evidence>
<dbReference type="SUPFAM" id="SSF49503">
    <property type="entry name" value="Cupredoxins"/>
    <property type="match status" value="1"/>
</dbReference>
<sequence>MKNSIVATILLGLIVVLAACGGGNTDSADSDGNTEINNSTGETESTSSSEDFTLNNDIEIKATNFQFDQDEYTVKAGEEVNISLVNDEGMHGMAIDDLDVRIDGDGDAVFTPEEPGEYVIYCSIPCGEGHNDMVSTLIVQ</sequence>
<evidence type="ECO:0000256" key="1">
    <source>
        <dbReference type="SAM" id="MobiDB-lite"/>
    </source>
</evidence>
<organism evidence="3 4">
    <name type="scientific">Oceanobacillus kimchii</name>
    <dbReference type="NCBI Taxonomy" id="746691"/>
    <lineage>
        <taxon>Bacteria</taxon>
        <taxon>Bacillati</taxon>
        <taxon>Bacillota</taxon>
        <taxon>Bacilli</taxon>
        <taxon>Bacillales</taxon>
        <taxon>Bacillaceae</taxon>
        <taxon>Oceanobacillus</taxon>
    </lineage>
</organism>
<gene>
    <name evidence="3" type="ORF">MACH08_42000</name>
</gene>
<comment type="caution">
    <text evidence="3">The sequence shown here is derived from an EMBL/GenBank/DDBJ whole genome shotgun (WGS) entry which is preliminary data.</text>
</comment>
<proteinExistence type="predicted"/>
<name>A0ABQ5TPS2_9BACI</name>
<feature type="compositionally biased region" description="Low complexity" evidence="1">
    <location>
        <begin position="33"/>
        <end position="50"/>
    </location>
</feature>
<keyword evidence="4" id="KW-1185">Reference proteome</keyword>
<accession>A0ABQ5TPS2</accession>
<evidence type="ECO:0008006" key="5">
    <source>
        <dbReference type="Google" id="ProtNLM"/>
    </source>
</evidence>
<evidence type="ECO:0000256" key="2">
    <source>
        <dbReference type="SAM" id="SignalP"/>
    </source>
</evidence>
<dbReference type="Proteomes" id="UP001275436">
    <property type="component" value="Unassembled WGS sequence"/>
</dbReference>
<protein>
    <recommendedName>
        <fullName evidence="5">Cytochrome C oxidase subunit II</fullName>
    </recommendedName>
</protein>